<dbReference type="PANTHER" id="PTHR30349">
    <property type="entry name" value="PHAGE INTEGRASE-RELATED"/>
    <property type="match status" value="1"/>
</dbReference>
<evidence type="ECO:0000313" key="8">
    <source>
        <dbReference type="EMBL" id="RCK54011.1"/>
    </source>
</evidence>
<dbReference type="InterPro" id="IPR050090">
    <property type="entry name" value="Tyrosine_recombinase_XerCD"/>
</dbReference>
<dbReference type="Gene3D" id="1.10.443.10">
    <property type="entry name" value="Intergrase catalytic core"/>
    <property type="match status" value="1"/>
</dbReference>
<evidence type="ECO:0000313" key="9">
    <source>
        <dbReference type="Proteomes" id="UP000252517"/>
    </source>
</evidence>
<dbReference type="GO" id="GO:0003677">
    <property type="term" value="F:DNA binding"/>
    <property type="evidence" value="ECO:0007669"/>
    <property type="project" value="UniProtKB-UniRule"/>
</dbReference>
<dbReference type="InterPro" id="IPR011010">
    <property type="entry name" value="DNA_brk_join_enz"/>
</dbReference>
<dbReference type="EMBL" id="JPWH01000001">
    <property type="protein sequence ID" value="RCK54011.1"/>
    <property type="molecule type" value="Genomic_DNA"/>
</dbReference>
<proteinExistence type="inferred from homology"/>
<dbReference type="InterPro" id="IPR044068">
    <property type="entry name" value="CB"/>
</dbReference>
<dbReference type="SUPFAM" id="SSF56349">
    <property type="entry name" value="DNA breaking-rejoining enzymes"/>
    <property type="match status" value="1"/>
</dbReference>
<dbReference type="AlphaFoldDB" id="A0A367XMH5"/>
<evidence type="ECO:0000256" key="3">
    <source>
        <dbReference type="ARBA" id="ARBA00023125"/>
    </source>
</evidence>
<accession>A0A367XMH5</accession>
<evidence type="ECO:0000256" key="4">
    <source>
        <dbReference type="ARBA" id="ARBA00023172"/>
    </source>
</evidence>
<dbReference type="InterPro" id="IPR002104">
    <property type="entry name" value="Integrase_catalytic"/>
</dbReference>
<sequence>MVRMVKRKGRNNWEIFYPLPADLRVALKTPALYRTLATGDRQEAANRYPARVVEVILEVTKLKQRLTQAPFPIEPNPEAQQHLQQTVQPPKPDINAIRIRDVIEAWRNDLKPQLSKSTQEEYERAISRLLAWSKPRSLSFMHEFDRKTVREFVTENYHGRTGKTVKLALGGLRGVWDHAFTVGLADDKSTIWSNHNYNDRVKIGTGEVKKEDQSELPFSFDDIRALLAGLQPVGFKQLIALALITGARSSEIANARREHISLRKDGYWLDIHGTKTKSAHRSVPIPKAFDQLIESLINETNGDYLIPLFEDKEWSNERDRARYINKEINRKRRLLNLPNTQRQGIHSTRRTYIELLEGEEIPLGTIKLLVGHKRTDLTIGTYSKGTYVNLRKAVEHLAMNQDFIGAVISSI</sequence>
<gene>
    <name evidence="8" type="ORF">TH25_01235</name>
</gene>
<comment type="caution">
    <text evidence="8">The sequence shown here is derived from an EMBL/GenBank/DDBJ whole genome shotgun (WGS) entry which is preliminary data.</text>
</comment>
<comment type="similarity">
    <text evidence="1">Belongs to the 'phage' integrase family.</text>
</comment>
<evidence type="ECO:0000256" key="1">
    <source>
        <dbReference type="ARBA" id="ARBA00008857"/>
    </source>
</evidence>
<evidence type="ECO:0000259" key="6">
    <source>
        <dbReference type="PROSITE" id="PS51898"/>
    </source>
</evidence>
<feature type="domain" description="Core-binding (CB)" evidence="7">
    <location>
        <begin position="97"/>
        <end position="180"/>
    </location>
</feature>
<evidence type="ECO:0000259" key="7">
    <source>
        <dbReference type="PROSITE" id="PS51900"/>
    </source>
</evidence>
<dbReference type="InterPro" id="IPR013762">
    <property type="entry name" value="Integrase-like_cat_sf"/>
</dbReference>
<dbReference type="GO" id="GO:0015074">
    <property type="term" value="P:DNA integration"/>
    <property type="evidence" value="ECO:0007669"/>
    <property type="project" value="UniProtKB-KW"/>
</dbReference>
<dbReference type="PANTHER" id="PTHR30349:SF41">
    <property type="entry name" value="INTEGRASE_RECOMBINASE PROTEIN MJ0367-RELATED"/>
    <property type="match status" value="1"/>
</dbReference>
<dbReference type="Proteomes" id="UP000252517">
    <property type="component" value="Unassembled WGS sequence"/>
</dbReference>
<dbReference type="InterPro" id="IPR010998">
    <property type="entry name" value="Integrase_recombinase_N"/>
</dbReference>
<dbReference type="OrthoDB" id="9784724at2"/>
<dbReference type="PROSITE" id="PS51900">
    <property type="entry name" value="CB"/>
    <property type="match status" value="1"/>
</dbReference>
<dbReference type="PROSITE" id="PS51898">
    <property type="entry name" value="TYR_RECOMBINASE"/>
    <property type="match status" value="1"/>
</dbReference>
<protein>
    <recommendedName>
        <fullName evidence="10">Tyr recombinase domain-containing protein</fullName>
    </recommendedName>
</protein>
<evidence type="ECO:0000256" key="2">
    <source>
        <dbReference type="ARBA" id="ARBA00022908"/>
    </source>
</evidence>
<keyword evidence="3 5" id="KW-0238">DNA-binding</keyword>
<evidence type="ECO:0008006" key="10">
    <source>
        <dbReference type="Google" id="ProtNLM"/>
    </source>
</evidence>
<dbReference type="Gene3D" id="1.10.150.130">
    <property type="match status" value="1"/>
</dbReference>
<dbReference type="GO" id="GO:0006310">
    <property type="term" value="P:DNA recombination"/>
    <property type="evidence" value="ECO:0007669"/>
    <property type="project" value="UniProtKB-KW"/>
</dbReference>
<keyword evidence="2" id="KW-0229">DNA integration</keyword>
<dbReference type="RefSeq" id="WP_114086588.1">
    <property type="nucleotide sequence ID" value="NZ_JPWH01000001.1"/>
</dbReference>
<organism evidence="8 9">
    <name type="scientific">Thalassospira profundimaris</name>
    <dbReference type="NCBI Taxonomy" id="502049"/>
    <lineage>
        <taxon>Bacteria</taxon>
        <taxon>Pseudomonadati</taxon>
        <taxon>Pseudomonadota</taxon>
        <taxon>Alphaproteobacteria</taxon>
        <taxon>Rhodospirillales</taxon>
        <taxon>Thalassospiraceae</taxon>
        <taxon>Thalassospira</taxon>
    </lineage>
</organism>
<feature type="domain" description="Tyr recombinase" evidence="6">
    <location>
        <begin position="213"/>
        <end position="395"/>
    </location>
</feature>
<evidence type="ECO:0000256" key="5">
    <source>
        <dbReference type="PROSITE-ProRule" id="PRU01248"/>
    </source>
</evidence>
<name>A0A367XMH5_9PROT</name>
<reference evidence="8 9" key="1">
    <citation type="submission" date="2014-07" db="EMBL/GenBank/DDBJ databases">
        <title>Draft genome sequence of Thalassospira profundimaris S25-3-2.</title>
        <authorList>
            <person name="Lai Q."/>
            <person name="Shao Z."/>
        </authorList>
    </citation>
    <scope>NUCLEOTIDE SEQUENCE [LARGE SCALE GENOMIC DNA]</scope>
    <source>
        <strain evidence="8 9">S25-3-2</strain>
    </source>
</reference>
<dbReference type="Pfam" id="PF00589">
    <property type="entry name" value="Phage_integrase"/>
    <property type="match status" value="1"/>
</dbReference>
<keyword evidence="4" id="KW-0233">DNA recombination</keyword>